<proteinExistence type="inferred from homology"/>
<keyword evidence="9 10" id="KW-0998">Cell outer membrane</keyword>
<dbReference type="Pfam" id="PF00593">
    <property type="entry name" value="TonB_dep_Rec_b-barrel"/>
    <property type="match status" value="1"/>
</dbReference>
<name>A0ABQ0K317_9BACT</name>
<keyword evidence="3 10" id="KW-1134">Transmembrane beta strand</keyword>
<protein>
    <submittedName>
        <fullName evidence="15">Iron complex outermembrane recepter protein</fullName>
    </submittedName>
</protein>
<evidence type="ECO:0000256" key="3">
    <source>
        <dbReference type="ARBA" id="ARBA00022452"/>
    </source>
</evidence>
<dbReference type="InterPro" id="IPR036942">
    <property type="entry name" value="Beta-barrel_TonB_sf"/>
</dbReference>
<keyword evidence="8" id="KW-0675">Receptor</keyword>
<feature type="region of interest" description="Disordered" evidence="12">
    <location>
        <begin position="35"/>
        <end position="69"/>
    </location>
</feature>
<organism evidence="15 16">
    <name type="scientific">Candidatus Brocadia sinica JPN1</name>
    <dbReference type="NCBI Taxonomy" id="1197129"/>
    <lineage>
        <taxon>Bacteria</taxon>
        <taxon>Pseudomonadati</taxon>
        <taxon>Planctomycetota</taxon>
        <taxon>Candidatus Brocadiia</taxon>
        <taxon>Candidatus Brocadiales</taxon>
        <taxon>Candidatus Brocadiaceae</taxon>
        <taxon>Candidatus Brocadia</taxon>
    </lineage>
</organism>
<dbReference type="EMBL" id="BAFN01000003">
    <property type="protein sequence ID" value="GAN35401.1"/>
    <property type="molecule type" value="Genomic_DNA"/>
</dbReference>
<sequence length="741" mass="83328">MTNWTRKRFVLESLIPTILLLSLISFHSSETFAKGADPPLTQIEDTPPTSIKETARPDQAIPGREEKQTDDMETALSEEFSTEAIWFGYGEGVTIATRHKTPLNKAPSVVTVITAGEIKNLGYRTFIEILRTVPGFEILKEAGTGVVEPAVRGIASASKVKVMLNGHTVNTTLTGSAFGRFDDFPVENIKKLEIIRGPGSAMYGENAFTAVINIITKDAADIDGVKVSSGYGSFDTYEENVVFGEKVGKVEFSGMAHYRQTTGFDGEVESDFQTMLDSAFGSNASLAPGRVHDGRQEYDLNLKIAYEDLWLQGWYSNKNRDPFIGGSLALNDESDIENNYVFGEIGYKKTFEERFTLKPRIYYDQFDSNSYFEVLPEGTVLPADTDGNGIPEFVVFPDGVINVVKGIERIAGTEIPFDYQLFDGNTLTLGLEYRLINQSNNRFLSNMDPVTGAPLTSVRDFSDSAPFLEDATRRIVSVYFQDVWDITDTLNLTIGVRHDRYSDFGDATSPRTGLTWAFMKDASVKFLYGEAFRAPSFYEMFRTGSGNRKLDPETITTYEVELRYKFNKYVTSSVGYFYNDIDDLIFLKRSQDAPVYENLTDAHVQGIEMETRVDIIKDNYVFMNYTFQNPEDDDGNNMPFVAQHKGNFGVNVHYWKYINTNLSAFVSGKRSRVDDDTREDLPAYALFNLSVIGKEFFKTMEVQGTVFNIFDKDYSDPGAVFIPKDLPRPGRTFFVGLSYQF</sequence>
<dbReference type="Pfam" id="PF07715">
    <property type="entry name" value="Plug"/>
    <property type="match status" value="1"/>
</dbReference>
<dbReference type="InterPro" id="IPR039426">
    <property type="entry name" value="TonB-dep_rcpt-like"/>
</dbReference>
<dbReference type="InterPro" id="IPR000531">
    <property type="entry name" value="Beta-barrel_TonB"/>
</dbReference>
<dbReference type="InterPro" id="IPR012910">
    <property type="entry name" value="Plug_dom"/>
</dbReference>
<dbReference type="PROSITE" id="PS52016">
    <property type="entry name" value="TONB_DEPENDENT_REC_3"/>
    <property type="match status" value="1"/>
</dbReference>
<evidence type="ECO:0000259" key="14">
    <source>
        <dbReference type="Pfam" id="PF07715"/>
    </source>
</evidence>
<keyword evidence="4 10" id="KW-0812">Transmembrane</keyword>
<evidence type="ECO:0000256" key="4">
    <source>
        <dbReference type="ARBA" id="ARBA00022692"/>
    </source>
</evidence>
<evidence type="ECO:0000256" key="2">
    <source>
        <dbReference type="ARBA" id="ARBA00022448"/>
    </source>
</evidence>
<dbReference type="PANTHER" id="PTHR30069:SF29">
    <property type="entry name" value="HEMOGLOBIN AND HEMOGLOBIN-HAPTOGLOBIN-BINDING PROTEIN 1-RELATED"/>
    <property type="match status" value="1"/>
</dbReference>
<feature type="compositionally biased region" description="Polar residues" evidence="12">
    <location>
        <begin position="43"/>
        <end position="52"/>
    </location>
</feature>
<dbReference type="InterPro" id="IPR037066">
    <property type="entry name" value="Plug_dom_sf"/>
</dbReference>
<evidence type="ECO:0000313" key="16">
    <source>
        <dbReference type="Proteomes" id="UP000032309"/>
    </source>
</evidence>
<keyword evidence="6 11" id="KW-0798">TonB box</keyword>
<evidence type="ECO:0000256" key="9">
    <source>
        <dbReference type="ARBA" id="ARBA00023237"/>
    </source>
</evidence>
<evidence type="ECO:0000256" key="10">
    <source>
        <dbReference type="PROSITE-ProRule" id="PRU01360"/>
    </source>
</evidence>
<evidence type="ECO:0000259" key="13">
    <source>
        <dbReference type="Pfam" id="PF00593"/>
    </source>
</evidence>
<comment type="caution">
    <text evidence="15">The sequence shown here is derived from an EMBL/GenBank/DDBJ whole genome shotgun (WGS) entry which is preliminary data.</text>
</comment>
<dbReference type="CDD" id="cd01347">
    <property type="entry name" value="ligand_gated_channel"/>
    <property type="match status" value="1"/>
</dbReference>
<dbReference type="RefSeq" id="WP_052566028.1">
    <property type="nucleotide sequence ID" value="NZ_BAFN01000003.1"/>
</dbReference>
<keyword evidence="7 10" id="KW-0472">Membrane</keyword>
<comment type="similarity">
    <text evidence="10 11">Belongs to the TonB-dependent receptor family.</text>
</comment>
<evidence type="ECO:0000256" key="1">
    <source>
        <dbReference type="ARBA" id="ARBA00004571"/>
    </source>
</evidence>
<keyword evidence="2 10" id="KW-0813">Transport</keyword>
<dbReference type="Gene3D" id="2.170.130.10">
    <property type="entry name" value="TonB-dependent receptor, plug domain"/>
    <property type="match status" value="1"/>
</dbReference>
<dbReference type="Gene3D" id="2.40.170.20">
    <property type="entry name" value="TonB-dependent receptor, beta-barrel domain"/>
    <property type="match status" value="1"/>
</dbReference>
<dbReference type="PANTHER" id="PTHR30069">
    <property type="entry name" value="TONB-DEPENDENT OUTER MEMBRANE RECEPTOR"/>
    <property type="match status" value="1"/>
</dbReference>
<gene>
    <name evidence="15" type="ORF">BROSI_C0005</name>
</gene>
<evidence type="ECO:0000256" key="12">
    <source>
        <dbReference type="SAM" id="MobiDB-lite"/>
    </source>
</evidence>
<keyword evidence="5" id="KW-0732">Signal</keyword>
<accession>A0ABQ0K317</accession>
<reference evidence="16" key="1">
    <citation type="journal article" date="2015" name="Genome Announc.">
        <title>Draft Genome Sequence of an Anaerobic Ammonium-Oxidizing Bacterium, "Candidatus Brocadia sinica".</title>
        <authorList>
            <person name="Oshiki M."/>
            <person name="Shinyako-Hata K."/>
            <person name="Satoh H."/>
            <person name="Okabe S."/>
        </authorList>
    </citation>
    <scope>NUCLEOTIDE SEQUENCE [LARGE SCALE GENOMIC DNA]</scope>
    <source>
        <strain evidence="16">JPN1</strain>
    </source>
</reference>
<evidence type="ECO:0000256" key="8">
    <source>
        <dbReference type="ARBA" id="ARBA00023170"/>
    </source>
</evidence>
<dbReference type="Proteomes" id="UP000032309">
    <property type="component" value="Unassembled WGS sequence"/>
</dbReference>
<evidence type="ECO:0000256" key="7">
    <source>
        <dbReference type="ARBA" id="ARBA00023136"/>
    </source>
</evidence>
<evidence type="ECO:0000256" key="6">
    <source>
        <dbReference type="ARBA" id="ARBA00023077"/>
    </source>
</evidence>
<comment type="subcellular location">
    <subcellularLocation>
        <location evidence="1 10">Cell outer membrane</location>
        <topology evidence="1 10">Multi-pass membrane protein</topology>
    </subcellularLocation>
</comment>
<evidence type="ECO:0000313" key="15">
    <source>
        <dbReference type="EMBL" id="GAN35401.1"/>
    </source>
</evidence>
<evidence type="ECO:0000256" key="11">
    <source>
        <dbReference type="RuleBase" id="RU003357"/>
    </source>
</evidence>
<evidence type="ECO:0000256" key="5">
    <source>
        <dbReference type="ARBA" id="ARBA00022729"/>
    </source>
</evidence>
<dbReference type="SUPFAM" id="SSF56935">
    <property type="entry name" value="Porins"/>
    <property type="match status" value="1"/>
</dbReference>
<feature type="domain" description="TonB-dependent receptor-like beta-barrel" evidence="13">
    <location>
        <begin position="315"/>
        <end position="709"/>
    </location>
</feature>
<keyword evidence="16" id="KW-1185">Reference proteome</keyword>
<feature type="domain" description="TonB-dependent receptor plug" evidence="14">
    <location>
        <begin position="103"/>
        <end position="210"/>
    </location>
</feature>